<name>A0A853F949_9GAMM</name>
<organism evidence="1 2">
    <name type="scientific">Candidatus Thiodubiliella endoseptemdiera</name>
    <dbReference type="NCBI Taxonomy" id="2738886"/>
    <lineage>
        <taxon>Bacteria</taxon>
        <taxon>Pseudomonadati</taxon>
        <taxon>Pseudomonadota</taxon>
        <taxon>Gammaproteobacteria</taxon>
        <taxon>Candidatus Pseudothioglobaceae</taxon>
        <taxon>Candidatus Thiodubiliella</taxon>
    </lineage>
</organism>
<evidence type="ECO:0000313" key="1">
    <source>
        <dbReference type="EMBL" id="NYT28660.1"/>
    </source>
</evidence>
<protein>
    <submittedName>
        <fullName evidence="1">Uncharacterized protein</fullName>
    </submittedName>
</protein>
<accession>A0A853F949</accession>
<dbReference type="EMBL" id="JACCHT010000010">
    <property type="protein sequence ID" value="NYT28660.1"/>
    <property type="molecule type" value="Genomic_DNA"/>
</dbReference>
<sequence>MRDIVAGDDKYGDNRDFDRKVHSQGLKRYFYMHNLINFTNPTTDTIEGESPHCPLN</sequence>
<proteinExistence type="predicted"/>
<evidence type="ECO:0000313" key="2">
    <source>
        <dbReference type="Proteomes" id="UP000568751"/>
    </source>
</evidence>
<gene>
    <name evidence="1" type="ORF">H0A76_12890</name>
</gene>
<comment type="caution">
    <text evidence="1">The sequence shown here is derived from an EMBL/GenBank/DDBJ whole genome shotgun (WGS) entry which is preliminary data.</text>
</comment>
<dbReference type="AlphaFoldDB" id="A0A853F949"/>
<dbReference type="Proteomes" id="UP000568751">
    <property type="component" value="Unassembled WGS sequence"/>
</dbReference>
<reference evidence="1 2" key="1">
    <citation type="submission" date="2020-05" db="EMBL/GenBank/DDBJ databases">
        <title>Horizontal transmission and recombination maintain forever young bacterial symbiont genomes.</title>
        <authorList>
            <person name="Russell S.L."/>
            <person name="Pepper-Tunick E."/>
            <person name="Svedberg J."/>
            <person name="Byrne A."/>
            <person name="Ruelas Castillo J."/>
            <person name="Vollmers C."/>
            <person name="Beinart R.A."/>
            <person name="Corbett-Detig R."/>
        </authorList>
    </citation>
    <scope>NUCLEOTIDE SEQUENCE [LARGE SCALE GENOMIC DNA]</scope>
    <source>
        <strain evidence="1">455</strain>
    </source>
</reference>